<dbReference type="Proteomes" id="UP001139031">
    <property type="component" value="Unassembled WGS sequence"/>
</dbReference>
<feature type="compositionally biased region" description="Basic and acidic residues" evidence="2">
    <location>
        <begin position="78"/>
        <end position="87"/>
    </location>
</feature>
<accession>A0ABS7TV73</accession>
<feature type="domain" description="RRM" evidence="3">
    <location>
        <begin position="3"/>
        <end position="81"/>
    </location>
</feature>
<dbReference type="RefSeq" id="WP_224193709.1">
    <property type="nucleotide sequence ID" value="NZ_JAIRAU010000028.1"/>
</dbReference>
<dbReference type="SMART" id="SM00360">
    <property type="entry name" value="RRM"/>
    <property type="match status" value="1"/>
</dbReference>
<feature type="compositionally biased region" description="Basic and acidic residues" evidence="2">
    <location>
        <begin position="106"/>
        <end position="118"/>
    </location>
</feature>
<evidence type="ECO:0000313" key="5">
    <source>
        <dbReference type="Proteomes" id="UP001139031"/>
    </source>
</evidence>
<protein>
    <submittedName>
        <fullName evidence="4">RNA-binding protein</fullName>
    </submittedName>
</protein>
<dbReference type="InterPro" id="IPR035979">
    <property type="entry name" value="RBD_domain_sf"/>
</dbReference>
<dbReference type="PROSITE" id="PS50102">
    <property type="entry name" value="RRM"/>
    <property type="match status" value="1"/>
</dbReference>
<organism evidence="4 5">
    <name type="scientific">Nannocystis pusilla</name>
    <dbReference type="NCBI Taxonomy" id="889268"/>
    <lineage>
        <taxon>Bacteria</taxon>
        <taxon>Pseudomonadati</taxon>
        <taxon>Myxococcota</taxon>
        <taxon>Polyangia</taxon>
        <taxon>Nannocystales</taxon>
        <taxon>Nannocystaceae</taxon>
        <taxon>Nannocystis</taxon>
    </lineage>
</organism>
<dbReference type="Gene3D" id="3.30.70.330">
    <property type="match status" value="1"/>
</dbReference>
<feature type="compositionally biased region" description="Pro residues" evidence="2">
    <location>
        <begin position="132"/>
        <end position="142"/>
    </location>
</feature>
<dbReference type="EMBL" id="JAIRAU010000028">
    <property type="protein sequence ID" value="MBZ5711946.1"/>
    <property type="molecule type" value="Genomic_DNA"/>
</dbReference>
<dbReference type="Pfam" id="PF00076">
    <property type="entry name" value="RRM_1"/>
    <property type="match status" value="1"/>
</dbReference>
<dbReference type="CDD" id="cd21608">
    <property type="entry name" value="RRM2_NsCP33_like"/>
    <property type="match status" value="1"/>
</dbReference>
<feature type="region of interest" description="Disordered" evidence="2">
    <location>
        <begin position="65"/>
        <end position="215"/>
    </location>
</feature>
<comment type="caution">
    <text evidence="4">The sequence shown here is derived from an EMBL/GenBank/DDBJ whole genome shotgun (WGS) entry which is preliminary data.</text>
</comment>
<name>A0ABS7TV73_9BACT</name>
<keyword evidence="1" id="KW-0694">RNA-binding</keyword>
<dbReference type="PANTHER" id="PTHR48027">
    <property type="entry name" value="HETEROGENEOUS NUCLEAR RIBONUCLEOPROTEIN 87F-RELATED"/>
    <property type="match status" value="1"/>
</dbReference>
<sequence>MARKLFVGGLSWNTTDEGLRAAFARFGTVTEAKVVTDRETGRSRGFGFVAFQNPADSESAMQAMDGATLDTRQIRVSVAEDKPRGPRPDGPPRSFDGPPRGPGRPGEGRGAPDSRPPPREAFAGDRGFASRPPGPSGGPGRPPRNFDAGPGGGMSPRGFTAAPPPAPAPAEGRGRRDRDRDRSRDRDEGEDRAKKRVGRGRRRHEEGDGDLDTDY</sequence>
<dbReference type="InterPro" id="IPR000504">
    <property type="entry name" value="RRM_dom"/>
</dbReference>
<dbReference type="InterPro" id="IPR052462">
    <property type="entry name" value="SLIRP/GR-RBP-like"/>
</dbReference>
<dbReference type="InterPro" id="IPR012677">
    <property type="entry name" value="Nucleotide-bd_a/b_plait_sf"/>
</dbReference>
<evidence type="ECO:0000256" key="2">
    <source>
        <dbReference type="SAM" id="MobiDB-lite"/>
    </source>
</evidence>
<feature type="compositionally biased region" description="Basic and acidic residues" evidence="2">
    <location>
        <begin position="172"/>
        <end position="193"/>
    </location>
</feature>
<reference evidence="4" key="1">
    <citation type="submission" date="2021-08" db="EMBL/GenBank/DDBJ databases">
        <authorList>
            <person name="Stevens D.C."/>
        </authorList>
    </citation>
    <scope>NUCLEOTIDE SEQUENCE</scope>
    <source>
        <strain evidence="4">DSM 53165</strain>
    </source>
</reference>
<proteinExistence type="predicted"/>
<dbReference type="SUPFAM" id="SSF54928">
    <property type="entry name" value="RNA-binding domain, RBD"/>
    <property type="match status" value="1"/>
</dbReference>
<evidence type="ECO:0000256" key="1">
    <source>
        <dbReference type="ARBA" id="ARBA00022884"/>
    </source>
</evidence>
<evidence type="ECO:0000313" key="4">
    <source>
        <dbReference type="EMBL" id="MBZ5711946.1"/>
    </source>
</evidence>
<gene>
    <name evidence="4" type="ORF">K7C98_22110</name>
</gene>
<dbReference type="InterPro" id="IPR048289">
    <property type="entry name" value="RRM2_NsCP33-like"/>
</dbReference>
<keyword evidence="5" id="KW-1185">Reference proteome</keyword>
<evidence type="ECO:0000259" key="3">
    <source>
        <dbReference type="PROSITE" id="PS50102"/>
    </source>
</evidence>